<reference evidence="1 2" key="1">
    <citation type="submission" date="2023-01" db="EMBL/GenBank/DDBJ databases">
        <title>Complete genome sequence of Muricauda aquimarina strain IFOP_LL357.</title>
        <authorList>
            <person name="Gajardo G."/>
            <person name="Ueki S."/>
            <person name="Maruyama F."/>
        </authorList>
    </citation>
    <scope>NUCLEOTIDE SEQUENCE [LARGE SCALE GENOMIC DNA]</scope>
    <source>
        <strain evidence="1 2">IFOP_LL357</strain>
    </source>
</reference>
<sequence length="70" mass="8013">MGLFIAYKYFGFRGGLPAWSKTRVNYKTYNTLDSLLAILILNISLQFSSTDEYSNNLCKYITQNGVFLSK</sequence>
<evidence type="ECO:0000313" key="2">
    <source>
        <dbReference type="Proteomes" id="UP001330184"/>
    </source>
</evidence>
<dbReference type="EMBL" id="AP027268">
    <property type="protein sequence ID" value="BDW93612.1"/>
    <property type="molecule type" value="Genomic_DNA"/>
</dbReference>
<dbReference type="AlphaFoldDB" id="A0AA48HFS2"/>
<evidence type="ECO:0000313" key="1">
    <source>
        <dbReference type="EMBL" id="BDW93612.1"/>
    </source>
</evidence>
<gene>
    <name evidence="1" type="ORF">MACH07_24440</name>
</gene>
<dbReference type="Proteomes" id="UP001330184">
    <property type="component" value="Chromosome"/>
</dbReference>
<organism evidence="1 2">
    <name type="scientific">Flagellimonas marinaquae</name>
    <dbReference type="NCBI Taxonomy" id="254955"/>
    <lineage>
        <taxon>Bacteria</taxon>
        <taxon>Pseudomonadati</taxon>
        <taxon>Bacteroidota</taxon>
        <taxon>Flavobacteriia</taxon>
        <taxon>Flavobacteriales</taxon>
        <taxon>Flavobacteriaceae</taxon>
        <taxon>Flagellimonas</taxon>
    </lineage>
</organism>
<name>A0AA48HFS2_9FLAO</name>
<accession>A0AA48HFS2</accession>
<proteinExistence type="predicted"/>
<keyword evidence="2" id="KW-1185">Reference proteome</keyword>
<protein>
    <submittedName>
        <fullName evidence="1">Uncharacterized protein</fullName>
    </submittedName>
</protein>